<evidence type="ECO:0000313" key="8">
    <source>
        <dbReference type="Proteomes" id="UP000529783"/>
    </source>
</evidence>
<evidence type="ECO:0000259" key="6">
    <source>
        <dbReference type="PROSITE" id="PS51194"/>
    </source>
</evidence>
<evidence type="ECO:0000256" key="3">
    <source>
        <dbReference type="ARBA" id="ARBA00022806"/>
    </source>
</evidence>
<dbReference type="EMBL" id="JACCBA010000001">
    <property type="protein sequence ID" value="NYD48463.1"/>
    <property type="molecule type" value="Genomic_DNA"/>
</dbReference>
<protein>
    <submittedName>
        <fullName evidence="7">Superfamily II DNA or RNA helicase</fullName>
    </submittedName>
</protein>
<dbReference type="SMART" id="SM00490">
    <property type="entry name" value="HELICc"/>
    <property type="match status" value="1"/>
</dbReference>
<comment type="caution">
    <text evidence="7">The sequence shown here is derived from an EMBL/GenBank/DDBJ whole genome shotgun (WGS) entry which is preliminary data.</text>
</comment>
<evidence type="ECO:0000313" key="7">
    <source>
        <dbReference type="EMBL" id="NYD48463.1"/>
    </source>
</evidence>
<proteinExistence type="predicted"/>
<dbReference type="GO" id="GO:0016787">
    <property type="term" value="F:hydrolase activity"/>
    <property type="evidence" value="ECO:0007669"/>
    <property type="project" value="UniProtKB-KW"/>
</dbReference>
<dbReference type="SUPFAM" id="SSF52540">
    <property type="entry name" value="P-loop containing nucleoside triphosphate hydrolases"/>
    <property type="match status" value="1"/>
</dbReference>
<accession>A0A7Y9EIP8</accession>
<sequence>MTWLVAQNHLDFKIANVTHSANQGIYHEKIGLFRDDWRNEVAFSGSSNESISGISLNFESFNVFRSWVSKDIERLQEHREDFEDLWSDRTPGLEVIELPEAVKKRLIELAPDELPREIIPHRRLPPHPGTEVTIGDELYGFPVRPSSVVLYEHQREALRAWIDAGSQGVLSMATGTGKTLTALSGMSAMAAALRQADRPLFVLIVAPYKILVRQWATQAGNFGADSLLCYDSASKWVEQLSERLRAIRQGFAPFALAITTTATFSGPWMKEAMQQAPKDFLVIADEVHNLGSDTALKALPDNASMRIGLSATPDRHLDPQGTKGIKEYFGETVFNFSLKNALSGGFLSKYYYRPVLVNFTLEEAEKYVLVCRKIARLLGTNDPTLENLPNGPLKTLLFERARLIGGAQNKISALRTAIAPYRKDANSLIYCSDASLGIDGSAPQRQLDAVVRMLGGELGMHVHSYTSDEDESTRITLEQRFKNRDLQALVAIRCLDEGVDLPSVRRAFILASSTNPRQFIQRRGRVLRNAPGKEYAEIFDFAVVPPEDSDPSLFSLERRLFKRELQRMSEFAEHAMNGQQAFSSLLDLQKRYHLLDI</sequence>
<evidence type="ECO:0000256" key="4">
    <source>
        <dbReference type="ARBA" id="ARBA00022840"/>
    </source>
</evidence>
<name>A0A7Y9EIP8_9ACTN</name>
<dbReference type="Pfam" id="PF04851">
    <property type="entry name" value="ResIII"/>
    <property type="match status" value="1"/>
</dbReference>
<dbReference type="PROSITE" id="PS51192">
    <property type="entry name" value="HELICASE_ATP_BIND_1"/>
    <property type="match status" value="1"/>
</dbReference>
<keyword evidence="4" id="KW-0067">ATP-binding</keyword>
<dbReference type="GO" id="GO:0005524">
    <property type="term" value="F:ATP binding"/>
    <property type="evidence" value="ECO:0007669"/>
    <property type="project" value="UniProtKB-KW"/>
</dbReference>
<dbReference type="InterPro" id="IPR006935">
    <property type="entry name" value="Helicase/UvrB_N"/>
</dbReference>
<evidence type="ECO:0000259" key="5">
    <source>
        <dbReference type="PROSITE" id="PS51192"/>
    </source>
</evidence>
<dbReference type="InterPro" id="IPR027417">
    <property type="entry name" value="P-loop_NTPase"/>
</dbReference>
<dbReference type="GO" id="GO:0004386">
    <property type="term" value="F:helicase activity"/>
    <property type="evidence" value="ECO:0007669"/>
    <property type="project" value="UniProtKB-KW"/>
</dbReference>
<gene>
    <name evidence="7" type="ORF">BJY14_004446</name>
</gene>
<dbReference type="InterPro" id="IPR014001">
    <property type="entry name" value="Helicase_ATP-bd"/>
</dbReference>
<reference evidence="7 8" key="1">
    <citation type="submission" date="2020-07" db="EMBL/GenBank/DDBJ databases">
        <title>Sequencing the genomes of 1000 actinobacteria strains.</title>
        <authorList>
            <person name="Klenk H.-P."/>
        </authorList>
    </citation>
    <scope>NUCLEOTIDE SEQUENCE [LARGE SCALE GENOMIC DNA]</scope>
    <source>
        <strain evidence="7 8">DSM 40398</strain>
    </source>
</reference>
<dbReference type="Proteomes" id="UP000529783">
    <property type="component" value="Unassembled WGS sequence"/>
</dbReference>
<feature type="domain" description="Helicase ATP-binding" evidence="5">
    <location>
        <begin position="159"/>
        <end position="331"/>
    </location>
</feature>
<dbReference type="PANTHER" id="PTHR11274">
    <property type="entry name" value="RAD25/XP-B DNA REPAIR HELICASE"/>
    <property type="match status" value="1"/>
</dbReference>
<organism evidence="7 8">
    <name type="scientific">Actinomadura luteofluorescens</name>
    <dbReference type="NCBI Taxonomy" id="46163"/>
    <lineage>
        <taxon>Bacteria</taxon>
        <taxon>Bacillati</taxon>
        <taxon>Actinomycetota</taxon>
        <taxon>Actinomycetes</taxon>
        <taxon>Streptosporangiales</taxon>
        <taxon>Thermomonosporaceae</taxon>
        <taxon>Actinomadura</taxon>
    </lineage>
</organism>
<feature type="domain" description="Helicase C-terminal" evidence="6">
    <location>
        <begin position="413"/>
        <end position="579"/>
    </location>
</feature>
<keyword evidence="1" id="KW-0547">Nucleotide-binding</keyword>
<dbReference type="SMART" id="SM00487">
    <property type="entry name" value="DEXDc"/>
    <property type="match status" value="1"/>
</dbReference>
<dbReference type="PROSITE" id="PS51194">
    <property type="entry name" value="HELICASE_CTER"/>
    <property type="match status" value="1"/>
</dbReference>
<keyword evidence="2" id="KW-0378">Hydrolase</keyword>
<keyword evidence="3 7" id="KW-0347">Helicase</keyword>
<dbReference type="InterPro" id="IPR001650">
    <property type="entry name" value="Helicase_C-like"/>
</dbReference>
<evidence type="ECO:0000256" key="1">
    <source>
        <dbReference type="ARBA" id="ARBA00022741"/>
    </source>
</evidence>
<dbReference type="CDD" id="cd18785">
    <property type="entry name" value="SF2_C"/>
    <property type="match status" value="1"/>
</dbReference>
<keyword evidence="8" id="KW-1185">Reference proteome</keyword>
<dbReference type="Gene3D" id="3.40.50.300">
    <property type="entry name" value="P-loop containing nucleotide triphosphate hydrolases"/>
    <property type="match status" value="2"/>
</dbReference>
<dbReference type="Pfam" id="PF00271">
    <property type="entry name" value="Helicase_C"/>
    <property type="match status" value="1"/>
</dbReference>
<dbReference type="GO" id="GO:0003677">
    <property type="term" value="F:DNA binding"/>
    <property type="evidence" value="ECO:0007669"/>
    <property type="project" value="InterPro"/>
</dbReference>
<dbReference type="PANTHER" id="PTHR11274:SF0">
    <property type="entry name" value="GENERAL TRANSCRIPTION AND DNA REPAIR FACTOR IIH HELICASE SUBUNIT XPB"/>
    <property type="match status" value="1"/>
</dbReference>
<dbReference type="InterPro" id="IPR050615">
    <property type="entry name" value="ATP-dep_DNA_Helicase"/>
</dbReference>
<dbReference type="AlphaFoldDB" id="A0A7Y9EIP8"/>
<evidence type="ECO:0000256" key="2">
    <source>
        <dbReference type="ARBA" id="ARBA00022801"/>
    </source>
</evidence>